<dbReference type="AlphaFoldDB" id="A0A317DWH8"/>
<comment type="caution">
    <text evidence="1">The sequence shown here is derived from an EMBL/GenBank/DDBJ whole genome shotgun (WGS) entry which is preliminary data.</text>
</comment>
<dbReference type="Proteomes" id="UP000246077">
    <property type="component" value="Unassembled WGS sequence"/>
</dbReference>
<reference evidence="2" key="1">
    <citation type="submission" date="2018-05" db="EMBL/GenBank/DDBJ databases">
        <title>Zavarzinia sp. HR-AS.</title>
        <authorList>
            <person name="Lee Y."/>
            <person name="Jeon C.O."/>
        </authorList>
    </citation>
    <scope>NUCLEOTIDE SEQUENCE [LARGE SCALE GENOMIC DNA]</scope>
    <source>
        <strain evidence="2">DSM 1231</strain>
    </source>
</reference>
<organism evidence="1 2">
    <name type="scientific">Zavarzinia compransoris</name>
    <dbReference type="NCBI Taxonomy" id="1264899"/>
    <lineage>
        <taxon>Bacteria</taxon>
        <taxon>Pseudomonadati</taxon>
        <taxon>Pseudomonadota</taxon>
        <taxon>Alphaproteobacteria</taxon>
        <taxon>Rhodospirillales</taxon>
        <taxon>Zavarziniaceae</taxon>
        <taxon>Zavarzinia</taxon>
    </lineage>
</organism>
<accession>A0A317DWH8</accession>
<dbReference type="EMBL" id="QGLF01000005">
    <property type="protein sequence ID" value="PWR19049.1"/>
    <property type="molecule type" value="Genomic_DNA"/>
</dbReference>
<proteinExistence type="predicted"/>
<protein>
    <submittedName>
        <fullName evidence="1">Uncharacterized protein</fullName>
    </submittedName>
</protein>
<keyword evidence="2" id="KW-1185">Reference proteome</keyword>
<evidence type="ECO:0000313" key="1">
    <source>
        <dbReference type="EMBL" id="PWR19049.1"/>
    </source>
</evidence>
<gene>
    <name evidence="1" type="ORF">DKG75_18980</name>
</gene>
<evidence type="ECO:0000313" key="2">
    <source>
        <dbReference type="Proteomes" id="UP000246077"/>
    </source>
</evidence>
<name>A0A317DWH8_9PROT</name>
<dbReference type="RefSeq" id="WP_109922735.1">
    <property type="nucleotide sequence ID" value="NZ_QGLF01000005.1"/>
</dbReference>
<sequence length="98" mass="10744">MLDCPLPALKWLAVAAALSPIAAGLGWAVVEGVILPRLVSRAEIEALADAVLRDHPDAPEAWAAMEEHAAWHRSLGFEQAKWRRIRKALRRRLPPPGA</sequence>